<dbReference type="EMBL" id="LHPG02000006">
    <property type="protein sequence ID" value="PRW57908.1"/>
    <property type="molecule type" value="Genomic_DNA"/>
</dbReference>
<dbReference type="AlphaFoldDB" id="A0A2P6TV30"/>
<protein>
    <submittedName>
        <fullName evidence="2">Uncharacterized protein</fullName>
    </submittedName>
</protein>
<organism evidence="2 3">
    <name type="scientific">Chlorella sorokiniana</name>
    <name type="common">Freshwater green alga</name>
    <dbReference type="NCBI Taxonomy" id="3076"/>
    <lineage>
        <taxon>Eukaryota</taxon>
        <taxon>Viridiplantae</taxon>
        <taxon>Chlorophyta</taxon>
        <taxon>core chlorophytes</taxon>
        <taxon>Trebouxiophyceae</taxon>
        <taxon>Chlorellales</taxon>
        <taxon>Chlorellaceae</taxon>
        <taxon>Chlorella clade</taxon>
        <taxon>Chlorella</taxon>
    </lineage>
</organism>
<gene>
    <name evidence="2" type="ORF">C2E21_3330</name>
</gene>
<comment type="caution">
    <text evidence="2">The sequence shown here is derived from an EMBL/GenBank/DDBJ whole genome shotgun (WGS) entry which is preliminary data.</text>
</comment>
<feature type="region of interest" description="Disordered" evidence="1">
    <location>
        <begin position="18"/>
        <end position="65"/>
    </location>
</feature>
<proteinExistence type="predicted"/>
<dbReference type="OrthoDB" id="10402193at2759"/>
<dbReference type="Proteomes" id="UP000239899">
    <property type="component" value="Unassembled WGS sequence"/>
</dbReference>
<evidence type="ECO:0000313" key="2">
    <source>
        <dbReference type="EMBL" id="PRW57908.1"/>
    </source>
</evidence>
<sequence length="424" mass="43287">MFSVGRTLPATLVVAAASGAGKTSRRPVPNRPHPKTAKPATSPASKPKAPARPATANPANPSSKGAAASDIALLVHSGATNGGNGEAAAALAASIGAAGSCDEVVQILRRGKKVSSSGLASACRRMADLHAKAGSKEQVAADRAAFKALLEAAPWQELAEESPEAWKELFCASAALQVPLKSQGSWEKHADWHAPTLKPAAVIAIVRAYGALNGHPGAAAAKPLEKAIVKAVPHMRRGEHAALLSALATAGAAGWNLGDEARKAVRGVLQPLLKDGSQLMGHALLSWSRLGGELDKELFEALSAAAWEGADAWEPTTVAEVLVAAANGRWDLEGHGPQGGDKRHGRDGPKPALWAALLSSLPDMAPDHATAALHAWSKLSHKKGHKAAGTSGANGAAANGNLSTADVALILTGLKRLQKVAAHP</sequence>
<reference evidence="2 3" key="1">
    <citation type="journal article" date="2018" name="Plant J.">
        <title>Genome sequences of Chlorella sorokiniana UTEX 1602 and Micractinium conductrix SAG 241.80: implications to maltose excretion by a green alga.</title>
        <authorList>
            <person name="Arriola M.B."/>
            <person name="Velmurugan N."/>
            <person name="Zhang Y."/>
            <person name="Plunkett M.H."/>
            <person name="Hondzo H."/>
            <person name="Barney B.M."/>
        </authorList>
    </citation>
    <scope>NUCLEOTIDE SEQUENCE [LARGE SCALE GENOMIC DNA]</scope>
    <source>
        <strain evidence="3">UTEX 1602</strain>
    </source>
</reference>
<feature type="compositionally biased region" description="Low complexity" evidence="1">
    <location>
        <begin position="37"/>
        <end position="64"/>
    </location>
</feature>
<name>A0A2P6TV30_CHLSO</name>
<evidence type="ECO:0000256" key="1">
    <source>
        <dbReference type="SAM" id="MobiDB-lite"/>
    </source>
</evidence>
<keyword evidence="3" id="KW-1185">Reference proteome</keyword>
<accession>A0A2P6TV30</accession>
<evidence type="ECO:0000313" key="3">
    <source>
        <dbReference type="Proteomes" id="UP000239899"/>
    </source>
</evidence>